<dbReference type="InterPro" id="IPR036291">
    <property type="entry name" value="NAD(P)-bd_dom_sf"/>
</dbReference>
<evidence type="ECO:0000256" key="2">
    <source>
        <dbReference type="ARBA" id="ARBA00022448"/>
    </source>
</evidence>
<comment type="caution">
    <text evidence="9">The sequence shown here is derived from an EMBL/GenBank/DDBJ whole genome shotgun (WGS) entry which is preliminary data.</text>
</comment>
<dbReference type="PROSITE" id="PS51201">
    <property type="entry name" value="RCK_N"/>
    <property type="match status" value="1"/>
</dbReference>
<evidence type="ECO:0000256" key="1">
    <source>
        <dbReference type="ARBA" id="ARBA00017378"/>
    </source>
</evidence>
<dbReference type="Proteomes" id="UP001221217">
    <property type="component" value="Unassembled WGS sequence"/>
</dbReference>
<keyword evidence="2" id="KW-0813">Transport</keyword>
<evidence type="ECO:0000313" key="10">
    <source>
        <dbReference type="Proteomes" id="UP001221217"/>
    </source>
</evidence>
<keyword evidence="3" id="KW-0633">Potassium transport</keyword>
<evidence type="ECO:0000313" key="9">
    <source>
        <dbReference type="EMBL" id="MDC7225969.1"/>
    </source>
</evidence>
<feature type="domain" description="RCK C-terminal" evidence="8">
    <location>
        <begin position="141"/>
        <end position="224"/>
    </location>
</feature>
<gene>
    <name evidence="9" type="primary">trkA</name>
    <name evidence="9" type="ORF">PQJ61_04310</name>
</gene>
<dbReference type="AlphaFoldDB" id="A0AAJ1ID40"/>
<dbReference type="InterPro" id="IPR050721">
    <property type="entry name" value="Trk_Ktr_HKT_K-transport"/>
</dbReference>
<feature type="domain" description="RCK C-terminal" evidence="8">
    <location>
        <begin position="368"/>
        <end position="448"/>
    </location>
</feature>
<evidence type="ECO:0000259" key="7">
    <source>
        <dbReference type="PROSITE" id="PS51201"/>
    </source>
</evidence>
<dbReference type="PANTHER" id="PTHR43833:SF5">
    <property type="entry name" value="TRK SYSTEM POTASSIUM UPTAKE PROTEIN TRKA"/>
    <property type="match status" value="1"/>
</dbReference>
<feature type="domain" description="RCK N-terminal" evidence="7">
    <location>
        <begin position="1"/>
        <end position="121"/>
    </location>
</feature>
<dbReference type="NCBIfam" id="NF007039">
    <property type="entry name" value="PRK09496.3-2"/>
    <property type="match status" value="1"/>
</dbReference>
<organism evidence="9 10">
    <name type="scientific">Candidatus Thalassospirochaeta sargassi</name>
    <dbReference type="NCBI Taxonomy" id="3119039"/>
    <lineage>
        <taxon>Bacteria</taxon>
        <taxon>Pseudomonadati</taxon>
        <taxon>Spirochaetota</taxon>
        <taxon>Spirochaetia</taxon>
        <taxon>Spirochaetales</taxon>
        <taxon>Spirochaetaceae</taxon>
        <taxon>Candidatus Thalassospirochaeta</taxon>
    </lineage>
</organism>
<name>A0AAJ1ID40_9SPIO</name>
<dbReference type="Pfam" id="PF02254">
    <property type="entry name" value="TrkA_N"/>
    <property type="match status" value="2"/>
</dbReference>
<dbReference type="Gene3D" id="3.40.50.720">
    <property type="entry name" value="NAD(P)-binding Rossmann-like Domain"/>
    <property type="match status" value="2"/>
</dbReference>
<sequence length="448" mass="49472">MKIIILGAGTRGFQIAKHLIEEKKDVVLIESDPKKASYASSKLDCMVVNGSGTSIEKLKEAGIDDTDMFISMTDSDEVNMVACGLVSSEFEVARKIACIRNLTYIGSHGLSGKILGIDYIINPEAEAAKAIYDVVDKGVFSDMISFEKTSLLLNNIYVTPDSAFVDKNIKSIRKAINSDFLIAAIHHRHKMLVPTGDTVVHNGDTLSIITEEGSMEKVFNAIGKKKKKLKKVLLVGGSKTARFLLKNFSQTDRRSFALVDHNNGVCKDFAETFPELLIIKADVTDETLYEDEDISNYDLMITLTGNDELNILTAIYAKKIGIGKSMALIKHNNNYLKLAPHLDLDAVIAVSSSTVNSTLRYIRGENFKSVHSLFDGKLEVFEFEINDETSVVNKKIKDINLRGKGLISGIAREGKNIIPSGENMLKNGDVIIVTVERSHIDYVQKLFL</sequence>
<keyword evidence="5" id="KW-0520">NAD</keyword>
<keyword evidence="6" id="KW-0406">Ion transport</keyword>
<dbReference type="SUPFAM" id="SSF51735">
    <property type="entry name" value="NAD(P)-binding Rossmann-fold domains"/>
    <property type="match status" value="2"/>
</dbReference>
<evidence type="ECO:0000256" key="3">
    <source>
        <dbReference type="ARBA" id="ARBA00022538"/>
    </source>
</evidence>
<dbReference type="GO" id="GO:0005886">
    <property type="term" value="C:plasma membrane"/>
    <property type="evidence" value="ECO:0007669"/>
    <property type="project" value="InterPro"/>
</dbReference>
<accession>A0AAJ1ID40</accession>
<dbReference type="Pfam" id="PF02080">
    <property type="entry name" value="TrkA_C"/>
    <property type="match status" value="2"/>
</dbReference>
<dbReference type="PANTHER" id="PTHR43833">
    <property type="entry name" value="POTASSIUM CHANNEL PROTEIN 2-RELATED-RELATED"/>
    <property type="match status" value="1"/>
</dbReference>
<reference evidence="9 10" key="1">
    <citation type="submission" date="2022-12" db="EMBL/GenBank/DDBJ databases">
        <title>Metagenome assembled genome from gulf of manar.</title>
        <authorList>
            <person name="Kohli P."/>
            <person name="Pk S."/>
            <person name="Venkata Ramana C."/>
            <person name="Sasikala C."/>
        </authorList>
    </citation>
    <scope>NUCLEOTIDE SEQUENCE [LARGE SCALE GENOMIC DNA]</scope>
    <source>
        <strain evidence="9">JB008</strain>
    </source>
</reference>
<evidence type="ECO:0000256" key="5">
    <source>
        <dbReference type="ARBA" id="ARBA00023027"/>
    </source>
</evidence>
<evidence type="ECO:0000256" key="6">
    <source>
        <dbReference type="ARBA" id="ARBA00023065"/>
    </source>
</evidence>
<dbReference type="InterPro" id="IPR036721">
    <property type="entry name" value="RCK_C_sf"/>
</dbReference>
<dbReference type="InterPro" id="IPR006036">
    <property type="entry name" value="K_uptake_TrkA"/>
</dbReference>
<protein>
    <recommendedName>
        <fullName evidence="1">Trk system potassium uptake protein TrkA</fullName>
    </recommendedName>
</protein>
<dbReference type="InterPro" id="IPR003148">
    <property type="entry name" value="RCK_N"/>
</dbReference>
<dbReference type="PRINTS" id="PR00335">
    <property type="entry name" value="KUPTAKETRKA"/>
</dbReference>
<dbReference type="GO" id="GO:0015079">
    <property type="term" value="F:potassium ion transmembrane transporter activity"/>
    <property type="evidence" value="ECO:0007669"/>
    <property type="project" value="InterPro"/>
</dbReference>
<dbReference type="SUPFAM" id="SSF116726">
    <property type="entry name" value="TrkA C-terminal domain-like"/>
    <property type="match status" value="2"/>
</dbReference>
<dbReference type="InterPro" id="IPR006037">
    <property type="entry name" value="RCK_C"/>
</dbReference>
<dbReference type="PROSITE" id="PS51202">
    <property type="entry name" value="RCK_C"/>
    <property type="match status" value="2"/>
</dbReference>
<evidence type="ECO:0000259" key="8">
    <source>
        <dbReference type="PROSITE" id="PS51202"/>
    </source>
</evidence>
<proteinExistence type="predicted"/>
<dbReference type="Gene3D" id="3.30.70.1450">
    <property type="entry name" value="Regulator of K+ conductance, C-terminal domain"/>
    <property type="match status" value="2"/>
</dbReference>
<evidence type="ECO:0000256" key="4">
    <source>
        <dbReference type="ARBA" id="ARBA00022958"/>
    </source>
</evidence>
<keyword evidence="4" id="KW-0630">Potassium</keyword>
<dbReference type="EMBL" id="JAQQAL010000010">
    <property type="protein sequence ID" value="MDC7225969.1"/>
    <property type="molecule type" value="Genomic_DNA"/>
</dbReference>